<dbReference type="SMART" id="SM00983">
    <property type="entry name" value="TPK_B1_binding"/>
    <property type="match status" value="1"/>
</dbReference>
<evidence type="ECO:0000256" key="1">
    <source>
        <dbReference type="ARBA" id="ARBA00022679"/>
    </source>
</evidence>
<keyword evidence="3 8" id="KW-0418">Kinase</keyword>
<evidence type="ECO:0000256" key="3">
    <source>
        <dbReference type="ARBA" id="ARBA00022777"/>
    </source>
</evidence>
<dbReference type="Pfam" id="PF04263">
    <property type="entry name" value="TPK_catalytic"/>
    <property type="match status" value="1"/>
</dbReference>
<dbReference type="EC" id="2.7.6.2" evidence="5"/>
<evidence type="ECO:0000256" key="6">
    <source>
        <dbReference type="SAM" id="MobiDB-lite"/>
    </source>
</evidence>
<keyword evidence="1 8" id="KW-0808">Transferase</keyword>
<sequence>MSIRVRGRWRSCTPIPGSALPRITMGAGIICVARQRKSPASQAEGVTTNTASRICVVFGAGEYYTRPYSLPEHAFVVAADGGYAHARELGVHVDVVVGDFDSTEDLATESTSDPGMRTLRLPPEKDDPDMLSALKVGWRHGSREFHIYGGLGGRVDHTISDIQQTAIVASHGGIAYLHGDGRIVTAISDAALHFAAHEVADTQYVSVFAHSDSVRDVTERGLKYRLDHATLSNLQVNGLSNEFIDGDAAQIAVGGGIAIIVFDDRAPLPELVGATPHGTLGEPSTHVTDALA</sequence>
<keyword evidence="4" id="KW-0067">ATP-binding</keyword>
<feature type="domain" description="Thiamin pyrophosphokinase thiamin-binding" evidence="7">
    <location>
        <begin position="195"/>
        <end position="259"/>
    </location>
</feature>
<dbReference type="InterPro" id="IPR053149">
    <property type="entry name" value="TPK"/>
</dbReference>
<dbReference type="Gene3D" id="3.40.50.10240">
    <property type="entry name" value="Thiamin pyrophosphokinase, catalytic domain"/>
    <property type="match status" value="1"/>
</dbReference>
<dbReference type="SUPFAM" id="SSF63862">
    <property type="entry name" value="Thiamin pyrophosphokinase, substrate-binding domain"/>
    <property type="match status" value="1"/>
</dbReference>
<organism evidence="8 9">
    <name type="scientific">Bifidobacterium animalis subsp. lactis CNCM I-2494</name>
    <dbReference type="NCBI Taxonomy" id="1042403"/>
    <lineage>
        <taxon>Bacteria</taxon>
        <taxon>Bacillati</taxon>
        <taxon>Actinomycetota</taxon>
        <taxon>Actinomycetes</taxon>
        <taxon>Bifidobacteriales</taxon>
        <taxon>Bifidobacteriaceae</taxon>
        <taxon>Bifidobacterium</taxon>
    </lineage>
</organism>
<dbReference type="PANTHER" id="PTHR41299">
    <property type="entry name" value="THIAMINE PYROPHOSPHOKINASE"/>
    <property type="match status" value="1"/>
</dbReference>
<dbReference type="Proteomes" id="UP000008394">
    <property type="component" value="Chromosome"/>
</dbReference>
<dbReference type="GO" id="GO:0030975">
    <property type="term" value="F:thiamine binding"/>
    <property type="evidence" value="ECO:0007669"/>
    <property type="project" value="InterPro"/>
</dbReference>
<keyword evidence="2" id="KW-0547">Nucleotide-binding</keyword>
<dbReference type="NCBIfam" id="TIGR01378">
    <property type="entry name" value="thi_PPkinase"/>
    <property type="match status" value="1"/>
</dbReference>
<evidence type="ECO:0000259" key="7">
    <source>
        <dbReference type="SMART" id="SM00983"/>
    </source>
</evidence>
<accession>A0A806FWD6</accession>
<dbReference type="GO" id="GO:0016301">
    <property type="term" value="F:kinase activity"/>
    <property type="evidence" value="ECO:0007669"/>
    <property type="project" value="UniProtKB-KW"/>
</dbReference>
<dbReference type="GO" id="GO:0009229">
    <property type="term" value="P:thiamine diphosphate biosynthetic process"/>
    <property type="evidence" value="ECO:0007669"/>
    <property type="project" value="InterPro"/>
</dbReference>
<proteinExistence type="predicted"/>
<dbReference type="EMBL" id="CP002915">
    <property type="protein sequence ID" value="AEK30622.1"/>
    <property type="molecule type" value="Genomic_DNA"/>
</dbReference>
<evidence type="ECO:0000313" key="9">
    <source>
        <dbReference type="Proteomes" id="UP000008394"/>
    </source>
</evidence>
<dbReference type="InterPro" id="IPR036759">
    <property type="entry name" value="TPK_catalytic_sf"/>
</dbReference>
<reference evidence="8 9" key="1">
    <citation type="journal article" date="2011" name="J. Bacteriol.">
        <title>Genome Sequence of the Probiotic Strain Bifidobacterium animalis subsp. lactis CNCM I-2494.</title>
        <authorList>
            <person name="Chervaux C."/>
            <person name="Grimaldi C."/>
            <person name="Bolotin A."/>
            <person name="Quinquis B."/>
            <person name="Legrain-Raspaud S."/>
            <person name="van Hylckama Vlieg J.E."/>
            <person name="Denariaz G."/>
            <person name="Smokvina T."/>
        </authorList>
    </citation>
    <scope>NUCLEOTIDE SEQUENCE [LARGE SCALE GENOMIC DNA]</scope>
    <source>
        <strain evidence="8 9">CNCM I-2494</strain>
    </source>
</reference>
<evidence type="ECO:0000256" key="2">
    <source>
        <dbReference type="ARBA" id="ARBA00022741"/>
    </source>
</evidence>
<dbReference type="SUPFAM" id="SSF63999">
    <property type="entry name" value="Thiamin pyrophosphokinase, catalytic domain"/>
    <property type="match status" value="1"/>
</dbReference>
<dbReference type="InterPro" id="IPR007371">
    <property type="entry name" value="TPK_catalytic"/>
</dbReference>
<dbReference type="AlphaFoldDB" id="A0A806FWD6"/>
<dbReference type="PANTHER" id="PTHR41299:SF1">
    <property type="entry name" value="THIAMINE PYROPHOSPHOKINASE"/>
    <property type="match status" value="1"/>
</dbReference>
<dbReference type="InterPro" id="IPR006282">
    <property type="entry name" value="Thi_PPkinase"/>
</dbReference>
<gene>
    <name evidence="8" type="ORF">BALAC2494_00082</name>
</gene>
<dbReference type="InterPro" id="IPR036371">
    <property type="entry name" value="TPK_B1-bd_sf"/>
</dbReference>
<dbReference type="GO" id="GO:0006772">
    <property type="term" value="P:thiamine metabolic process"/>
    <property type="evidence" value="ECO:0007669"/>
    <property type="project" value="UniProtKB-UniRule"/>
</dbReference>
<protein>
    <recommendedName>
        <fullName evidence="5">Thiamine diphosphokinase</fullName>
        <ecNumber evidence="5">2.7.6.2</ecNumber>
    </recommendedName>
</protein>
<dbReference type="Pfam" id="PF04265">
    <property type="entry name" value="TPK_B1_binding"/>
    <property type="match status" value="1"/>
</dbReference>
<dbReference type="GO" id="GO:0004788">
    <property type="term" value="F:thiamine diphosphokinase activity"/>
    <property type="evidence" value="ECO:0007669"/>
    <property type="project" value="UniProtKB-UniRule"/>
</dbReference>
<dbReference type="KEGG" id="bnm:BALAC2494_00082"/>
<name>A0A806FWD6_BIFAN</name>
<dbReference type="GO" id="GO:0005524">
    <property type="term" value="F:ATP binding"/>
    <property type="evidence" value="ECO:0007669"/>
    <property type="project" value="UniProtKB-KW"/>
</dbReference>
<dbReference type="InterPro" id="IPR007373">
    <property type="entry name" value="Thiamin_PyroPKinase_B1-bd"/>
</dbReference>
<evidence type="ECO:0000256" key="5">
    <source>
        <dbReference type="NCBIfam" id="TIGR01378"/>
    </source>
</evidence>
<feature type="region of interest" description="Disordered" evidence="6">
    <location>
        <begin position="273"/>
        <end position="292"/>
    </location>
</feature>
<dbReference type="CDD" id="cd07995">
    <property type="entry name" value="TPK"/>
    <property type="match status" value="1"/>
</dbReference>
<evidence type="ECO:0000313" key="8">
    <source>
        <dbReference type="EMBL" id="AEK30622.1"/>
    </source>
</evidence>
<evidence type="ECO:0000256" key="4">
    <source>
        <dbReference type="ARBA" id="ARBA00022840"/>
    </source>
</evidence>